<dbReference type="PANTHER" id="PTHR28208:SF3">
    <property type="entry name" value="PHOSPHATIDATE PHOSPHATASE APP1"/>
    <property type="match status" value="1"/>
</dbReference>
<dbReference type="InterPro" id="IPR019236">
    <property type="entry name" value="APP1_cat"/>
</dbReference>
<dbReference type="RefSeq" id="WP_147921785.1">
    <property type="nucleotide sequence ID" value="NZ_VRTY01000035.1"/>
</dbReference>
<dbReference type="OrthoDB" id="9789875at2"/>
<reference evidence="2 3" key="1">
    <citation type="submission" date="2019-08" db="EMBL/GenBank/DDBJ databases">
        <authorList>
            <person name="Shi S."/>
        </authorList>
    </citation>
    <scope>NUCLEOTIDE SEQUENCE [LARGE SCALE GENOMIC DNA]</scope>
    <source>
        <strain evidence="2 3">GY10130</strain>
    </source>
</reference>
<evidence type="ECO:0000259" key="1">
    <source>
        <dbReference type="Pfam" id="PF09949"/>
    </source>
</evidence>
<name>A0A5C8K9D3_9BACT</name>
<gene>
    <name evidence="2" type="ORF">FVR03_10925</name>
</gene>
<evidence type="ECO:0000313" key="3">
    <source>
        <dbReference type="Proteomes" id="UP000321926"/>
    </source>
</evidence>
<organism evidence="2 3">
    <name type="scientific">Pontibacter qinzhouensis</name>
    <dbReference type="NCBI Taxonomy" id="2603253"/>
    <lineage>
        <taxon>Bacteria</taxon>
        <taxon>Pseudomonadati</taxon>
        <taxon>Bacteroidota</taxon>
        <taxon>Cytophagia</taxon>
        <taxon>Cytophagales</taxon>
        <taxon>Hymenobacteraceae</taxon>
        <taxon>Pontibacter</taxon>
    </lineage>
</organism>
<protein>
    <submittedName>
        <fullName evidence="2">DUF2183 domain-containing protein</fullName>
    </submittedName>
</protein>
<dbReference type="InterPro" id="IPR052935">
    <property type="entry name" value="Mg2+_PAP"/>
</dbReference>
<comment type="caution">
    <text evidence="2">The sequence shown here is derived from an EMBL/GenBank/DDBJ whole genome shotgun (WGS) entry which is preliminary data.</text>
</comment>
<dbReference type="EMBL" id="VRTY01000035">
    <property type="protein sequence ID" value="TXK46390.1"/>
    <property type="molecule type" value="Genomic_DNA"/>
</dbReference>
<dbReference type="AlphaFoldDB" id="A0A5C8K9D3"/>
<dbReference type="Proteomes" id="UP000321926">
    <property type="component" value="Unassembled WGS sequence"/>
</dbReference>
<dbReference type="GO" id="GO:0008195">
    <property type="term" value="F:phosphatidate phosphatase activity"/>
    <property type="evidence" value="ECO:0007669"/>
    <property type="project" value="InterPro"/>
</dbReference>
<dbReference type="Pfam" id="PF09949">
    <property type="entry name" value="APP1_cat"/>
    <property type="match status" value="1"/>
</dbReference>
<proteinExistence type="predicted"/>
<accession>A0A5C8K9D3</accession>
<sequence>MKKLTNIAKKTVLKAEEKFDVLTFELRRRLNLFGPLQIVPYRSYGTPNRLYVKGRVLVDKGITQSETTDTTWQNILNMYRRFHSDEIPNARVQLKLQGEEYEVTTDVEGYFVLNMEPKTPLQLDDIWHPIELKLVDSPIKFEEDVHATAYVLVPPPDAEYGIISDIDDTIVYTGATSLLQTGRNVLLNNAHRRIPFHGVSSFYKSLQQGRNGKLNNPFFYVSSSPWNTYDLLYQFLELNEIPTGPLLLRDFGIDETKFLSSDHMSHKYKEIENLLISYPELEFILIGDSGQKDAEIYSEVVRNFPGRILVIYIRDVNVEKHTRKVVSIADELKTDGNVEMVIVKDTLEAAEHAAANGFIFTEDLPEIKKETEIDDSGDDDSIL</sequence>
<dbReference type="PANTHER" id="PTHR28208">
    <property type="entry name" value="PHOSPHATIDATE PHOSPHATASE APP1"/>
    <property type="match status" value="1"/>
</dbReference>
<feature type="domain" description="Phosphatidate phosphatase APP1 catalytic" evidence="1">
    <location>
        <begin position="160"/>
        <end position="315"/>
    </location>
</feature>
<keyword evidence="3" id="KW-1185">Reference proteome</keyword>
<evidence type="ECO:0000313" key="2">
    <source>
        <dbReference type="EMBL" id="TXK46390.1"/>
    </source>
</evidence>